<evidence type="ECO:0000313" key="1">
    <source>
        <dbReference type="EMBL" id="NOU93591.1"/>
    </source>
</evidence>
<dbReference type="Proteomes" id="UP000641588">
    <property type="component" value="Unassembled WGS sequence"/>
</dbReference>
<accession>A0A972JZG8</accession>
<name>A0A972JZG8_9BACL</name>
<dbReference type="EMBL" id="WHOD01000049">
    <property type="protein sequence ID" value="NOU93591.1"/>
    <property type="molecule type" value="Genomic_DNA"/>
</dbReference>
<dbReference type="AlphaFoldDB" id="A0A972JZG8"/>
<dbReference type="RefSeq" id="WP_171651793.1">
    <property type="nucleotide sequence ID" value="NZ_WHOD01000049.1"/>
</dbReference>
<protein>
    <submittedName>
        <fullName evidence="1">Uncharacterized protein</fullName>
    </submittedName>
</protein>
<sequence length="61" mass="7029">MTWITMYESDALTLVVDDEKQTAMLEVSSGGYRSRYITLHWNKQELAEVIKALQLAHQTLT</sequence>
<proteinExistence type="predicted"/>
<comment type="caution">
    <text evidence="1">The sequence shown here is derived from an EMBL/GenBank/DDBJ whole genome shotgun (WGS) entry which is preliminary data.</text>
</comment>
<gene>
    <name evidence="1" type="ORF">GC093_10210</name>
</gene>
<keyword evidence="2" id="KW-1185">Reference proteome</keyword>
<organism evidence="1 2">
    <name type="scientific">Paenibacillus foliorum</name>
    <dbReference type="NCBI Taxonomy" id="2654974"/>
    <lineage>
        <taxon>Bacteria</taxon>
        <taxon>Bacillati</taxon>
        <taxon>Bacillota</taxon>
        <taxon>Bacilli</taxon>
        <taxon>Bacillales</taxon>
        <taxon>Paenibacillaceae</taxon>
        <taxon>Paenibacillus</taxon>
    </lineage>
</organism>
<reference evidence="1" key="1">
    <citation type="submission" date="2019-10" db="EMBL/GenBank/DDBJ databases">
        <title>Description of Paenibacillus glebae sp. nov.</title>
        <authorList>
            <person name="Carlier A."/>
            <person name="Qi S."/>
        </authorList>
    </citation>
    <scope>NUCLEOTIDE SEQUENCE</scope>
    <source>
        <strain evidence="1">LMG 31456</strain>
    </source>
</reference>
<evidence type="ECO:0000313" key="2">
    <source>
        <dbReference type="Proteomes" id="UP000641588"/>
    </source>
</evidence>